<dbReference type="STRING" id="215243.A0A0D2D958"/>
<feature type="domain" description="Aminoglycoside phosphotransferase" evidence="1">
    <location>
        <begin position="96"/>
        <end position="278"/>
    </location>
</feature>
<accession>A0A0D2D958</accession>
<dbReference type="OrthoDB" id="2906425at2759"/>
<dbReference type="CDD" id="cd05120">
    <property type="entry name" value="APH_ChoK_like"/>
    <property type="match status" value="1"/>
</dbReference>
<dbReference type="InterPro" id="IPR011009">
    <property type="entry name" value="Kinase-like_dom_sf"/>
</dbReference>
<evidence type="ECO:0000259" key="1">
    <source>
        <dbReference type="Pfam" id="PF01636"/>
    </source>
</evidence>
<dbReference type="EMBL" id="KN847339">
    <property type="protein sequence ID" value="KIW39648.1"/>
    <property type="molecule type" value="Genomic_DNA"/>
</dbReference>
<dbReference type="Gene3D" id="3.90.1200.10">
    <property type="match status" value="1"/>
</dbReference>
<keyword evidence="3" id="KW-1185">Reference proteome</keyword>
<dbReference type="Pfam" id="PF01636">
    <property type="entry name" value="APH"/>
    <property type="match status" value="1"/>
</dbReference>
<dbReference type="PANTHER" id="PTHR21310:SF55">
    <property type="entry name" value="AMINOGLYCOSIDE PHOSPHOTRANSFERASE DOMAIN-CONTAINING PROTEIN"/>
    <property type="match status" value="1"/>
</dbReference>
<dbReference type="SUPFAM" id="SSF56112">
    <property type="entry name" value="Protein kinase-like (PK-like)"/>
    <property type="match status" value="1"/>
</dbReference>
<dbReference type="PANTHER" id="PTHR21310">
    <property type="entry name" value="AMINOGLYCOSIDE PHOSPHOTRANSFERASE-RELATED-RELATED"/>
    <property type="match status" value="1"/>
</dbReference>
<dbReference type="Proteomes" id="UP000053342">
    <property type="component" value="Unassembled WGS sequence"/>
</dbReference>
<dbReference type="GeneID" id="27360319"/>
<protein>
    <recommendedName>
        <fullName evidence="1">Aminoglycoside phosphotransferase domain-containing protein</fullName>
    </recommendedName>
</protein>
<dbReference type="InterPro" id="IPR051678">
    <property type="entry name" value="AGP_Transferase"/>
</dbReference>
<gene>
    <name evidence="2" type="ORF">PV06_08245</name>
</gene>
<name>A0A0D2D958_9EURO</name>
<dbReference type="HOGENOM" id="CLU_021768_3_0_1"/>
<evidence type="ECO:0000313" key="3">
    <source>
        <dbReference type="Proteomes" id="UP000053342"/>
    </source>
</evidence>
<dbReference type="VEuPathDB" id="FungiDB:PV06_08245"/>
<proteinExistence type="predicted"/>
<organism evidence="2 3">
    <name type="scientific">Exophiala oligosperma</name>
    <dbReference type="NCBI Taxonomy" id="215243"/>
    <lineage>
        <taxon>Eukaryota</taxon>
        <taxon>Fungi</taxon>
        <taxon>Dikarya</taxon>
        <taxon>Ascomycota</taxon>
        <taxon>Pezizomycotina</taxon>
        <taxon>Eurotiomycetes</taxon>
        <taxon>Chaetothyriomycetidae</taxon>
        <taxon>Chaetothyriales</taxon>
        <taxon>Herpotrichiellaceae</taxon>
        <taxon>Exophiala</taxon>
    </lineage>
</organism>
<dbReference type="AlphaFoldDB" id="A0A0D2D958"/>
<evidence type="ECO:0000313" key="2">
    <source>
        <dbReference type="EMBL" id="KIW39648.1"/>
    </source>
</evidence>
<sequence length="313" mass="35900">MNSRFGSLENCALDIPADDGISCLMETHHLPLDRSPSSNVAKTPSTGAPSPASINDTYLRRLLVLLAVRLLRLSQKRSVLRLYPWLCIKYGESRELSEARTLQFVRQHTSIPTPKVYCAFERKGITYIVMKRLRGRSLAVSWKNLSDSSRGKILHRLRELVLEMRSVPAPGNEIAGVDGGTLWDCRLPCGLERFGPFADNDDFHRFLRNGVDEAPPGYPDITEMIQLQKQEWGSPVLTHGDLSSLNIMVHKGDITGIIDWETSGWWPPYWEYTTAHQVNPRNMFWAEHIDQFLDPWPEALKMEKIRQRWWGDF</sequence>
<dbReference type="InterPro" id="IPR002575">
    <property type="entry name" value="Aminoglycoside_PTrfase"/>
</dbReference>
<reference evidence="2 3" key="1">
    <citation type="submission" date="2015-01" db="EMBL/GenBank/DDBJ databases">
        <title>The Genome Sequence of Exophiala oligosperma CBS72588.</title>
        <authorList>
            <consortium name="The Broad Institute Genomics Platform"/>
            <person name="Cuomo C."/>
            <person name="de Hoog S."/>
            <person name="Gorbushina A."/>
            <person name="Stielow B."/>
            <person name="Teixiera M."/>
            <person name="Abouelleil A."/>
            <person name="Chapman S.B."/>
            <person name="Priest M."/>
            <person name="Young S.K."/>
            <person name="Wortman J."/>
            <person name="Nusbaum C."/>
            <person name="Birren B."/>
        </authorList>
    </citation>
    <scope>NUCLEOTIDE SEQUENCE [LARGE SCALE GENOMIC DNA]</scope>
    <source>
        <strain evidence="2 3">CBS 72588</strain>
    </source>
</reference>
<dbReference type="RefSeq" id="XP_016259864.1">
    <property type="nucleotide sequence ID" value="XM_016409556.1"/>
</dbReference>